<dbReference type="OrthoDB" id="21449at2759"/>
<dbReference type="InterPro" id="IPR018359">
    <property type="entry name" value="Bromodomain_CS"/>
</dbReference>
<dbReference type="SUPFAM" id="SSF47370">
    <property type="entry name" value="Bromodomain"/>
    <property type="match status" value="1"/>
</dbReference>
<evidence type="ECO:0000313" key="5">
    <source>
        <dbReference type="Proteomes" id="UP000016927"/>
    </source>
</evidence>
<dbReference type="Proteomes" id="UP000016927">
    <property type="component" value="Unassembled WGS sequence"/>
</dbReference>
<dbReference type="SMART" id="SM00297">
    <property type="entry name" value="BROMO"/>
    <property type="match status" value="1"/>
</dbReference>
<evidence type="ECO:0000313" key="4">
    <source>
        <dbReference type="EMBL" id="EOB14915.1"/>
    </source>
</evidence>
<feature type="domain" description="Bromo" evidence="3">
    <location>
        <begin position="86"/>
        <end position="154"/>
    </location>
</feature>
<reference evidence="4 5" key="1">
    <citation type="journal article" date="2013" name="BMC Genomics">
        <title>Comparative genomics of parasitic silkworm microsporidia reveal an association between genome expansion and host adaptation.</title>
        <authorList>
            <person name="Pan G."/>
            <person name="Xu J."/>
            <person name="Li T."/>
            <person name="Xia Q."/>
            <person name="Liu S.L."/>
            <person name="Zhang G."/>
            <person name="Li S."/>
            <person name="Li C."/>
            <person name="Liu H."/>
            <person name="Yang L."/>
            <person name="Liu T."/>
            <person name="Zhang X."/>
            <person name="Wu Z."/>
            <person name="Fan W."/>
            <person name="Dang X."/>
            <person name="Xiang H."/>
            <person name="Tao M."/>
            <person name="Li Y."/>
            <person name="Hu J."/>
            <person name="Li Z."/>
            <person name="Lin L."/>
            <person name="Luo J."/>
            <person name="Geng L."/>
            <person name="Wang L."/>
            <person name="Long M."/>
            <person name="Wan Y."/>
            <person name="He N."/>
            <person name="Zhang Z."/>
            <person name="Lu C."/>
            <person name="Keeling P.J."/>
            <person name="Wang J."/>
            <person name="Xiang Z."/>
            <person name="Zhou Z."/>
        </authorList>
    </citation>
    <scope>NUCLEOTIDE SEQUENCE [LARGE SCALE GENOMIC DNA]</scope>
    <source>
        <strain evidence="5">CQ1 / CVCC 102059</strain>
    </source>
</reference>
<evidence type="ECO:0000259" key="3">
    <source>
        <dbReference type="PROSITE" id="PS50014"/>
    </source>
</evidence>
<organism evidence="4 5">
    <name type="scientific">Nosema bombycis (strain CQ1 / CVCC 102059)</name>
    <name type="common">Microsporidian parasite</name>
    <name type="synonym">Pebrine of silkworm</name>
    <dbReference type="NCBI Taxonomy" id="578461"/>
    <lineage>
        <taxon>Eukaryota</taxon>
        <taxon>Fungi</taxon>
        <taxon>Fungi incertae sedis</taxon>
        <taxon>Microsporidia</taxon>
        <taxon>Nosematidae</taxon>
        <taxon>Nosema</taxon>
    </lineage>
</organism>
<dbReference type="CDD" id="cd00076">
    <property type="entry name" value="HFD_SF"/>
    <property type="match status" value="1"/>
</dbReference>
<gene>
    <name evidence="4" type="primary">SPT7</name>
    <name evidence="4" type="ORF">NBO_12g0021</name>
</gene>
<sequence>MYKSLSSPLPLRSLTPFSYPYVSLPPILTPHSPTYPPPIKYNFHMPQKKKNNSLLDFLSQNDNYKPYLDKYYIIPKKMNNILNNLKLYKESTVFLNKVTKKEAPDYHKIIKKPIDFATIQKKIGKYYSYNEFKEDLDLIWSNCYTYNAGPYYIYCADTMKKAVRTQEIPRLSLSQDEDYEPYSYEVEGRESVKDKRNELKRVIVKIIKENGFEIATKKCIEILSDLLIQKILRELRNGVKLE</sequence>
<accession>R0ML29</accession>
<dbReference type="PROSITE" id="PS50014">
    <property type="entry name" value="BROMODOMAIN_2"/>
    <property type="match status" value="1"/>
</dbReference>
<dbReference type="GO" id="GO:0046695">
    <property type="term" value="C:SLIK (SAGA-like) complex"/>
    <property type="evidence" value="ECO:0007669"/>
    <property type="project" value="InterPro"/>
</dbReference>
<dbReference type="PANTHER" id="PTHR47343:SF1">
    <property type="entry name" value="TRANSCRIPTIONAL ACTIVATOR SPT7"/>
    <property type="match status" value="1"/>
</dbReference>
<dbReference type="Pfam" id="PF00439">
    <property type="entry name" value="Bromodomain"/>
    <property type="match status" value="1"/>
</dbReference>
<dbReference type="HOGENOM" id="CLU_1354603_0_0_1"/>
<dbReference type="GO" id="GO:0005198">
    <property type="term" value="F:structural molecule activity"/>
    <property type="evidence" value="ECO:0007669"/>
    <property type="project" value="TreeGrafter"/>
</dbReference>
<dbReference type="PANTHER" id="PTHR47343">
    <property type="entry name" value="TRANSCRIPTIONAL ACTIVATOR SPT7"/>
    <property type="match status" value="1"/>
</dbReference>
<dbReference type="PRINTS" id="PR00503">
    <property type="entry name" value="BROMODOMAIN"/>
</dbReference>
<dbReference type="OMA" id="YSYEVEG"/>
<keyword evidence="5" id="KW-1185">Reference proteome</keyword>
<dbReference type="GO" id="GO:0006357">
    <property type="term" value="P:regulation of transcription by RNA polymerase II"/>
    <property type="evidence" value="ECO:0007669"/>
    <property type="project" value="TreeGrafter"/>
</dbReference>
<evidence type="ECO:0000256" key="2">
    <source>
        <dbReference type="PROSITE-ProRule" id="PRU00035"/>
    </source>
</evidence>
<protein>
    <submittedName>
        <fullName evidence="4">Transcriptional activator SPT7</fullName>
    </submittedName>
</protein>
<dbReference type="Gene3D" id="1.20.920.10">
    <property type="entry name" value="Bromodomain-like"/>
    <property type="match status" value="1"/>
</dbReference>
<dbReference type="AlphaFoldDB" id="R0ML29"/>
<evidence type="ECO:0000256" key="1">
    <source>
        <dbReference type="ARBA" id="ARBA00023117"/>
    </source>
</evidence>
<dbReference type="EMBL" id="KB908920">
    <property type="protein sequence ID" value="EOB14915.1"/>
    <property type="molecule type" value="Genomic_DNA"/>
</dbReference>
<dbReference type="GO" id="GO:0000124">
    <property type="term" value="C:SAGA complex"/>
    <property type="evidence" value="ECO:0007669"/>
    <property type="project" value="InterPro"/>
</dbReference>
<dbReference type="InterPro" id="IPR037782">
    <property type="entry name" value="Spt7"/>
</dbReference>
<proteinExistence type="predicted"/>
<dbReference type="InterPro" id="IPR036427">
    <property type="entry name" value="Bromodomain-like_sf"/>
</dbReference>
<dbReference type="STRING" id="578461.R0ML29"/>
<dbReference type="VEuPathDB" id="MicrosporidiaDB:NBO_12g0021"/>
<name>R0ML29_NOSB1</name>
<dbReference type="InterPro" id="IPR001487">
    <property type="entry name" value="Bromodomain"/>
</dbReference>
<dbReference type="PROSITE" id="PS00633">
    <property type="entry name" value="BROMODOMAIN_1"/>
    <property type="match status" value="1"/>
</dbReference>
<keyword evidence="1 2" id="KW-0103">Bromodomain</keyword>
<dbReference type="GO" id="GO:0006325">
    <property type="term" value="P:chromatin organization"/>
    <property type="evidence" value="ECO:0007669"/>
    <property type="project" value="UniProtKB-ARBA"/>
</dbReference>